<dbReference type="GO" id="GO:0022857">
    <property type="term" value="F:transmembrane transporter activity"/>
    <property type="evidence" value="ECO:0007669"/>
    <property type="project" value="InterPro"/>
</dbReference>
<evidence type="ECO:0000256" key="1">
    <source>
        <dbReference type="ARBA" id="ARBA00004651"/>
    </source>
</evidence>
<dbReference type="PANTHER" id="PTHR43124">
    <property type="entry name" value="PURINE EFFLUX PUMP PBUE"/>
    <property type="match status" value="1"/>
</dbReference>
<proteinExistence type="predicted"/>
<dbReference type="EMBL" id="QOUI01000001">
    <property type="protein sequence ID" value="RCK70950.1"/>
    <property type="molecule type" value="Genomic_DNA"/>
</dbReference>
<keyword evidence="3 6" id="KW-0812">Transmembrane</keyword>
<evidence type="ECO:0000313" key="8">
    <source>
        <dbReference type="EMBL" id="RCK70950.1"/>
    </source>
</evidence>
<feature type="domain" description="Major facilitator superfamily (MFS) profile" evidence="7">
    <location>
        <begin position="20"/>
        <end position="390"/>
    </location>
</feature>
<keyword evidence="4 6" id="KW-1133">Transmembrane helix</keyword>
<dbReference type="PANTHER" id="PTHR43124:SF3">
    <property type="entry name" value="CHLORAMPHENICOL EFFLUX PUMP RV0191"/>
    <property type="match status" value="1"/>
</dbReference>
<feature type="transmembrane region" description="Helical" evidence="6">
    <location>
        <begin position="20"/>
        <end position="38"/>
    </location>
</feature>
<feature type="transmembrane region" description="Helical" evidence="6">
    <location>
        <begin position="364"/>
        <end position="382"/>
    </location>
</feature>
<feature type="transmembrane region" description="Helical" evidence="6">
    <location>
        <begin position="110"/>
        <end position="131"/>
    </location>
</feature>
<evidence type="ECO:0000256" key="4">
    <source>
        <dbReference type="ARBA" id="ARBA00022989"/>
    </source>
</evidence>
<comment type="subcellular location">
    <subcellularLocation>
        <location evidence="1">Cell membrane</location>
        <topology evidence="1">Multi-pass membrane protein</topology>
    </subcellularLocation>
</comment>
<feature type="transmembrane region" description="Helical" evidence="6">
    <location>
        <begin position="253"/>
        <end position="271"/>
    </location>
</feature>
<keyword evidence="5 6" id="KW-0472">Membrane</keyword>
<dbReference type="Proteomes" id="UP000252770">
    <property type="component" value="Unassembled WGS sequence"/>
</dbReference>
<dbReference type="RefSeq" id="WP_114124653.1">
    <property type="nucleotide sequence ID" value="NZ_QOUI01000001.1"/>
</dbReference>
<evidence type="ECO:0000256" key="6">
    <source>
        <dbReference type="SAM" id="Phobius"/>
    </source>
</evidence>
<keyword evidence="2" id="KW-1003">Cell membrane</keyword>
<feature type="transmembrane region" description="Helical" evidence="6">
    <location>
        <begin position="303"/>
        <end position="325"/>
    </location>
</feature>
<organism evidence="8 9">
    <name type="scientific">Desertihabitans brevis</name>
    <dbReference type="NCBI Taxonomy" id="2268447"/>
    <lineage>
        <taxon>Bacteria</taxon>
        <taxon>Bacillati</taxon>
        <taxon>Actinomycetota</taxon>
        <taxon>Actinomycetes</taxon>
        <taxon>Propionibacteriales</taxon>
        <taxon>Propionibacteriaceae</taxon>
        <taxon>Desertihabitans</taxon>
    </lineage>
</organism>
<sequence length="405" mass="40796">MAETTVQPTAQRGRPLGRTVLPGAAMVAVTFGLARYGYGLLLPEMRAELSLSPGAAGLISSASYASYLLANLAVVGVSGRFGPRVAVGLAAGTAAVGMALVAVATSTPLLALGVLVAGAAAGFAFPPYADLVARDVREERRDVAWSAISSGTGWGVALAGPVAILAGAHWRTAWLVFVGLAVVVGLAAVLLAPGRSRAPLRRPQLSWTWFLCPRSGPLLLSAVLVGTGSAVWWSFSVDALRDAGLDPTAARVVYAVCGVAGVVASLSGVVLSRTGLRVGYLTACVALAASLALLAVGTGQLPVALAAAVLFGTCYNAVIAAHGIWSSRVFADHPAAGLAAVNSALTVGTLLGPVLAGLAIAQVGYGWTLLGAAVVVLAALLCSPPGRRRQQALAGHHCRATPVRP</sequence>
<dbReference type="Pfam" id="PF07690">
    <property type="entry name" value="MFS_1"/>
    <property type="match status" value="1"/>
</dbReference>
<accession>A0A367YYM9</accession>
<feature type="transmembrane region" description="Helical" evidence="6">
    <location>
        <begin position="278"/>
        <end position="297"/>
    </location>
</feature>
<feature type="transmembrane region" description="Helical" evidence="6">
    <location>
        <begin position="85"/>
        <end position="104"/>
    </location>
</feature>
<dbReference type="InterPro" id="IPR050189">
    <property type="entry name" value="MFS_Efflux_Transporters"/>
</dbReference>
<gene>
    <name evidence="8" type="ORF">DT076_00190</name>
</gene>
<feature type="transmembrane region" description="Helical" evidence="6">
    <location>
        <begin position="143"/>
        <end position="166"/>
    </location>
</feature>
<comment type="caution">
    <text evidence="8">The sequence shown here is derived from an EMBL/GenBank/DDBJ whole genome shotgun (WGS) entry which is preliminary data.</text>
</comment>
<protein>
    <submittedName>
        <fullName evidence="8">MFS transporter</fullName>
    </submittedName>
</protein>
<name>A0A367YYM9_9ACTN</name>
<feature type="transmembrane region" description="Helical" evidence="6">
    <location>
        <begin position="215"/>
        <end position="233"/>
    </location>
</feature>
<dbReference type="SUPFAM" id="SSF103473">
    <property type="entry name" value="MFS general substrate transporter"/>
    <property type="match status" value="1"/>
</dbReference>
<feature type="transmembrane region" description="Helical" evidence="6">
    <location>
        <begin position="58"/>
        <end position="78"/>
    </location>
</feature>
<feature type="transmembrane region" description="Helical" evidence="6">
    <location>
        <begin position="337"/>
        <end position="358"/>
    </location>
</feature>
<evidence type="ECO:0000259" key="7">
    <source>
        <dbReference type="PROSITE" id="PS50850"/>
    </source>
</evidence>
<evidence type="ECO:0000256" key="2">
    <source>
        <dbReference type="ARBA" id="ARBA00022475"/>
    </source>
</evidence>
<evidence type="ECO:0000313" key="9">
    <source>
        <dbReference type="Proteomes" id="UP000252770"/>
    </source>
</evidence>
<feature type="transmembrane region" description="Helical" evidence="6">
    <location>
        <begin position="172"/>
        <end position="194"/>
    </location>
</feature>
<reference evidence="8 9" key="1">
    <citation type="submission" date="2018-07" db="EMBL/GenBank/DDBJ databases">
        <title>Desertimonas flava gen. nov. sp. nov.</title>
        <authorList>
            <person name="Liu S."/>
        </authorList>
    </citation>
    <scope>NUCLEOTIDE SEQUENCE [LARGE SCALE GENOMIC DNA]</scope>
    <source>
        <strain evidence="8 9">16Sb5-5</strain>
    </source>
</reference>
<evidence type="ECO:0000256" key="5">
    <source>
        <dbReference type="ARBA" id="ARBA00023136"/>
    </source>
</evidence>
<dbReference type="InterPro" id="IPR020846">
    <property type="entry name" value="MFS_dom"/>
</dbReference>
<dbReference type="Gene3D" id="1.20.1250.20">
    <property type="entry name" value="MFS general substrate transporter like domains"/>
    <property type="match status" value="2"/>
</dbReference>
<dbReference type="InterPro" id="IPR011701">
    <property type="entry name" value="MFS"/>
</dbReference>
<evidence type="ECO:0000256" key="3">
    <source>
        <dbReference type="ARBA" id="ARBA00022692"/>
    </source>
</evidence>
<dbReference type="PROSITE" id="PS50850">
    <property type="entry name" value="MFS"/>
    <property type="match status" value="1"/>
</dbReference>
<dbReference type="GO" id="GO:0005886">
    <property type="term" value="C:plasma membrane"/>
    <property type="evidence" value="ECO:0007669"/>
    <property type="project" value="UniProtKB-SubCell"/>
</dbReference>
<dbReference type="InterPro" id="IPR036259">
    <property type="entry name" value="MFS_trans_sf"/>
</dbReference>
<keyword evidence="9" id="KW-1185">Reference proteome</keyword>
<dbReference type="AlphaFoldDB" id="A0A367YYM9"/>